<dbReference type="Gene3D" id="3.30.450.40">
    <property type="match status" value="1"/>
</dbReference>
<dbReference type="InterPro" id="IPR005467">
    <property type="entry name" value="His_kinase_dom"/>
</dbReference>
<keyword evidence="8" id="KW-0418">Kinase</keyword>
<dbReference type="PROSITE" id="PS50046">
    <property type="entry name" value="PHYTOCHROME_2"/>
    <property type="match status" value="1"/>
</dbReference>
<keyword evidence="14" id="KW-0547">Nucleotide-binding</keyword>
<dbReference type="GO" id="GO:0005886">
    <property type="term" value="C:plasma membrane"/>
    <property type="evidence" value="ECO:0007669"/>
    <property type="project" value="UniProtKB-ARBA"/>
</dbReference>
<dbReference type="InterPro" id="IPR016132">
    <property type="entry name" value="Phyto_chromo_attachment"/>
</dbReference>
<evidence type="ECO:0000256" key="7">
    <source>
        <dbReference type="ARBA" id="ARBA00022679"/>
    </source>
</evidence>
<dbReference type="Pfam" id="PF00512">
    <property type="entry name" value="HisKA"/>
    <property type="match status" value="1"/>
</dbReference>
<dbReference type="InterPro" id="IPR029016">
    <property type="entry name" value="GAF-like_dom_sf"/>
</dbReference>
<dbReference type="PANTHER" id="PTHR43304:SF1">
    <property type="entry name" value="PAC DOMAIN-CONTAINING PROTEIN"/>
    <property type="match status" value="1"/>
</dbReference>
<dbReference type="EMBL" id="WEIA01000011">
    <property type="protein sequence ID" value="NLR22966.1"/>
    <property type="molecule type" value="Genomic_DNA"/>
</dbReference>
<keyword evidence="14" id="KW-0067">ATP-binding</keyword>
<dbReference type="Gene3D" id="3.30.450.20">
    <property type="entry name" value="PAS domain"/>
    <property type="match status" value="1"/>
</dbReference>
<dbReference type="Gene3D" id="3.30.450.270">
    <property type="match status" value="1"/>
</dbReference>
<dbReference type="CDD" id="cd00082">
    <property type="entry name" value="HisKA"/>
    <property type="match status" value="1"/>
</dbReference>
<evidence type="ECO:0000256" key="3">
    <source>
        <dbReference type="ARBA" id="ARBA00012438"/>
    </source>
</evidence>
<dbReference type="SMART" id="SM00388">
    <property type="entry name" value="HisKA"/>
    <property type="match status" value="1"/>
</dbReference>
<dbReference type="InterPro" id="IPR052162">
    <property type="entry name" value="Sensor_kinase/Photoreceptor"/>
</dbReference>
<dbReference type="Proteomes" id="UP000646877">
    <property type="component" value="Unassembled WGS sequence"/>
</dbReference>
<dbReference type="SUPFAM" id="SSF55785">
    <property type="entry name" value="PYP-like sensor domain (PAS domain)"/>
    <property type="match status" value="1"/>
</dbReference>
<dbReference type="InterPro" id="IPR036097">
    <property type="entry name" value="HisK_dim/P_sf"/>
</dbReference>
<reference evidence="14 16" key="2">
    <citation type="submission" date="2023-10" db="EMBL/GenBank/DDBJ databases">
        <title>To unveil natural product biosynthetic capacity in Pseudoalteromonas.</title>
        <authorList>
            <person name="Wang J."/>
        </authorList>
    </citation>
    <scope>NUCLEOTIDE SEQUENCE [LARGE SCALE GENOMIC DNA]</scope>
    <source>
        <strain evidence="14 16">DSM 15914</strain>
    </source>
</reference>
<evidence type="ECO:0000256" key="10">
    <source>
        <dbReference type="ARBA" id="ARBA00023170"/>
    </source>
</evidence>
<dbReference type="AlphaFoldDB" id="A0A8I2HA64"/>
<evidence type="ECO:0000313" key="15">
    <source>
        <dbReference type="Proteomes" id="UP000646877"/>
    </source>
</evidence>
<dbReference type="SUPFAM" id="SSF47384">
    <property type="entry name" value="Homodimeric domain of signal transducing histidine kinase"/>
    <property type="match status" value="1"/>
</dbReference>
<dbReference type="InterPro" id="IPR043150">
    <property type="entry name" value="Phytochrome_PHY_sf"/>
</dbReference>
<evidence type="ECO:0000313" key="16">
    <source>
        <dbReference type="Proteomes" id="UP001304419"/>
    </source>
</evidence>
<dbReference type="PRINTS" id="PR01033">
    <property type="entry name" value="PHYTOCHROME"/>
</dbReference>
<evidence type="ECO:0000259" key="11">
    <source>
        <dbReference type="PROSITE" id="PS50046"/>
    </source>
</evidence>
<dbReference type="PROSITE" id="PS50109">
    <property type="entry name" value="HIS_KIN"/>
    <property type="match status" value="1"/>
</dbReference>
<dbReference type="Gene3D" id="1.10.287.130">
    <property type="match status" value="1"/>
</dbReference>
<name>A0A8I2HA64_9GAMM</name>
<keyword evidence="5" id="KW-0597">Phosphoprotein</keyword>
<dbReference type="FunFam" id="3.30.565.10:FF:000006">
    <property type="entry name" value="Sensor histidine kinase WalK"/>
    <property type="match status" value="1"/>
</dbReference>
<evidence type="ECO:0000313" key="14">
    <source>
        <dbReference type="EMBL" id="WOX27873.1"/>
    </source>
</evidence>
<evidence type="ECO:0000256" key="4">
    <source>
        <dbReference type="ARBA" id="ARBA00022543"/>
    </source>
</evidence>
<evidence type="ECO:0000256" key="1">
    <source>
        <dbReference type="ARBA" id="ARBA00000085"/>
    </source>
</evidence>
<dbReference type="InterPro" id="IPR003661">
    <property type="entry name" value="HisK_dim/P_dom"/>
</dbReference>
<evidence type="ECO:0000256" key="9">
    <source>
        <dbReference type="ARBA" id="ARBA00022991"/>
    </source>
</evidence>
<dbReference type="Proteomes" id="UP001304419">
    <property type="component" value="Chromosome 1"/>
</dbReference>
<feature type="domain" description="Histidine kinase" evidence="12">
    <location>
        <begin position="560"/>
        <end position="773"/>
    </location>
</feature>
<keyword evidence="16" id="KW-1185">Reference proteome</keyword>
<evidence type="ECO:0000313" key="13">
    <source>
        <dbReference type="EMBL" id="NLR22966.1"/>
    </source>
</evidence>
<keyword evidence="10" id="KW-0675">Receptor</keyword>
<dbReference type="Pfam" id="PF02518">
    <property type="entry name" value="HATPase_c"/>
    <property type="match status" value="1"/>
</dbReference>
<dbReference type="RefSeq" id="WP_130125852.1">
    <property type="nucleotide sequence ID" value="NZ_CBCSDF010000012.1"/>
</dbReference>
<dbReference type="GO" id="GO:0009881">
    <property type="term" value="F:photoreceptor activity"/>
    <property type="evidence" value="ECO:0007669"/>
    <property type="project" value="UniProtKB-KW"/>
</dbReference>
<organism evidence="13 15">
    <name type="scientific">Pseudoalteromonas maricaloris</name>
    <dbReference type="NCBI Taxonomy" id="184924"/>
    <lineage>
        <taxon>Bacteria</taxon>
        <taxon>Pseudomonadati</taxon>
        <taxon>Pseudomonadota</taxon>
        <taxon>Gammaproteobacteria</taxon>
        <taxon>Alteromonadales</taxon>
        <taxon>Pseudoalteromonadaceae</taxon>
        <taxon>Pseudoalteromonas</taxon>
    </lineage>
</organism>
<dbReference type="GO" id="GO:0009584">
    <property type="term" value="P:detection of visible light"/>
    <property type="evidence" value="ECO:0007669"/>
    <property type="project" value="InterPro"/>
</dbReference>
<reference evidence="13" key="1">
    <citation type="submission" date="2019-10" db="EMBL/GenBank/DDBJ databases">
        <authorList>
            <person name="Paulsen S."/>
        </authorList>
    </citation>
    <scope>NUCLEOTIDE SEQUENCE</scope>
    <source>
        <strain evidence="13">LMG 19692</strain>
    </source>
</reference>
<dbReference type="SUPFAM" id="SSF55781">
    <property type="entry name" value="GAF domain-like"/>
    <property type="match status" value="2"/>
</dbReference>
<dbReference type="SMART" id="SM00387">
    <property type="entry name" value="HATPase_c"/>
    <property type="match status" value="1"/>
</dbReference>
<evidence type="ECO:0000256" key="5">
    <source>
        <dbReference type="ARBA" id="ARBA00022553"/>
    </source>
</evidence>
<evidence type="ECO:0000259" key="12">
    <source>
        <dbReference type="PROSITE" id="PS50109"/>
    </source>
</evidence>
<dbReference type="EMBL" id="CP137578">
    <property type="protein sequence ID" value="WOX27873.1"/>
    <property type="molecule type" value="Genomic_DNA"/>
</dbReference>
<dbReference type="GO" id="GO:0005524">
    <property type="term" value="F:ATP binding"/>
    <property type="evidence" value="ECO:0007669"/>
    <property type="project" value="UniProtKB-KW"/>
</dbReference>
<keyword evidence="9" id="KW-0157">Chromophore</keyword>
<dbReference type="Pfam" id="PF08446">
    <property type="entry name" value="PAS_2"/>
    <property type="match status" value="1"/>
</dbReference>
<dbReference type="InterPro" id="IPR013654">
    <property type="entry name" value="PAS_2"/>
</dbReference>
<dbReference type="GO" id="GO:0000155">
    <property type="term" value="F:phosphorelay sensor kinase activity"/>
    <property type="evidence" value="ECO:0007669"/>
    <property type="project" value="InterPro"/>
</dbReference>
<dbReference type="InterPro" id="IPR035965">
    <property type="entry name" value="PAS-like_dom_sf"/>
</dbReference>
<evidence type="ECO:0000256" key="6">
    <source>
        <dbReference type="ARBA" id="ARBA00022606"/>
    </source>
</evidence>
<dbReference type="InterPro" id="IPR003594">
    <property type="entry name" value="HATPase_dom"/>
</dbReference>
<dbReference type="GO" id="GO:0006355">
    <property type="term" value="P:regulation of DNA-templated transcription"/>
    <property type="evidence" value="ECO:0007669"/>
    <property type="project" value="InterPro"/>
</dbReference>
<keyword evidence="4" id="KW-0600">Photoreceptor protein</keyword>
<accession>A0A8I2HA64</accession>
<evidence type="ECO:0000256" key="2">
    <source>
        <dbReference type="ARBA" id="ARBA00006402"/>
    </source>
</evidence>
<comment type="catalytic activity">
    <reaction evidence="1">
        <text>ATP + protein L-histidine = ADP + protein N-phospho-L-histidine.</text>
        <dbReference type="EC" id="2.7.13.3"/>
    </reaction>
</comment>
<sequence length="776" mass="87589">MEKFEATLDNCHKEPIHIPGSIQPHGYLLLFDTNTLTLRYFSENFAALVGLEPSALVNTHAETIFASPFSELLASNCNSSDIHRLNPMTASIKTKDSTCVEFSVVASQNEAGLILELEQNTAHGVEINHSMQHLMKHSLSSMVDSQSLQASYEMAVEEIRELTRFDRVMLYKFDHEYNGEVVAEAKRSGLNSFLHQHFPESDIPKQARALYLRNPIRLLADVDGENSPLYPQDRAIDLSACILRSVSPIHCQYLRNMGVQATMSISIIVAGKLWGLIACHHYEKHIVPFNIREVAQYMGLMLSYLISLKTSSLEAMAEANALTLSSSVTERMAKEIFFVDGLRYESAALQEMMKATGVAWRVENDLECYGQTPAKADIESIYRWLAEHQLGDDSIFYCHNLGELNEAFKAFAKTASGVLLMPLSADANHFIMWFRKEVIQTKNWGGKPEKSIEFLDDGSHRLMPRSSFKLWVENVKCKSHPWTEAEVSCALKFRNTLVNYVLAKSERYKKLNAILEQKVTKRTEALENEITSRRTAEQLLTIALEKAHESNQELERFAFLASHDLQEPLRKIQMFGDRIQCSAEGLNDRHASYLKRMMDSAERMQKLIKGLLSFSRIDRKGESFKSFDGDNALAETLLDLELVIKESNAQVDTTGLGDVFGDRRQLQRVLLNLINNGIKFSAPERAPRVSISSERKANELIVAVKDNGIGFDPEFSEQIFNLFERLHGRSAYAGTGLGLAICKKIVERHHGRIWVETEVGQGSTFYFSLPISAQAI</sequence>
<dbReference type="InterPro" id="IPR001294">
    <property type="entry name" value="Phytochrome"/>
</dbReference>
<dbReference type="Gene3D" id="3.30.565.10">
    <property type="entry name" value="Histidine kinase-like ATPase, C-terminal domain"/>
    <property type="match status" value="1"/>
</dbReference>
<evidence type="ECO:0000256" key="8">
    <source>
        <dbReference type="ARBA" id="ARBA00022777"/>
    </source>
</evidence>
<comment type="similarity">
    <text evidence="2">In the N-terminal section; belongs to the phytochrome family.</text>
</comment>
<dbReference type="InterPro" id="IPR013515">
    <property type="entry name" value="Phytochrome_cen-reg"/>
</dbReference>
<protein>
    <recommendedName>
        <fullName evidence="3">histidine kinase</fullName>
        <ecNumber evidence="3">2.7.13.3</ecNumber>
    </recommendedName>
</protein>
<dbReference type="EC" id="2.7.13.3" evidence="3"/>
<dbReference type="SMART" id="SM00065">
    <property type="entry name" value="GAF"/>
    <property type="match status" value="1"/>
</dbReference>
<dbReference type="SUPFAM" id="SSF55874">
    <property type="entry name" value="ATPase domain of HSP90 chaperone/DNA topoisomerase II/histidine kinase"/>
    <property type="match status" value="1"/>
</dbReference>
<gene>
    <name evidence="13" type="ORF">F9Y85_16955</name>
    <name evidence="14" type="ORF">R5H13_14605</name>
</gene>
<keyword evidence="7" id="KW-0808">Transferase</keyword>
<dbReference type="InterPro" id="IPR003018">
    <property type="entry name" value="GAF"/>
</dbReference>
<dbReference type="Pfam" id="PF01590">
    <property type="entry name" value="GAF"/>
    <property type="match status" value="1"/>
</dbReference>
<dbReference type="PANTHER" id="PTHR43304">
    <property type="entry name" value="PHYTOCHROME-LIKE PROTEIN CPH1"/>
    <property type="match status" value="1"/>
</dbReference>
<dbReference type="Pfam" id="PF00360">
    <property type="entry name" value="PHY"/>
    <property type="match status" value="1"/>
</dbReference>
<dbReference type="InterPro" id="IPR036890">
    <property type="entry name" value="HATPase_C_sf"/>
</dbReference>
<feature type="domain" description="Phytochrome chromophore attachment site" evidence="11">
    <location>
        <begin position="147"/>
        <end position="300"/>
    </location>
</feature>
<keyword evidence="6" id="KW-0716">Sensory transduction</keyword>
<proteinExistence type="inferred from homology"/>